<keyword evidence="3 4" id="KW-0964">Secreted</keyword>
<comment type="function">
    <text evidence="4">Dirigent proteins impart stereoselectivity on the phenoxy radical-coupling reaction, yielding optically active lignans from two molecules of coniferyl alcohol in the biosynthesis of lignans, flavonolignans, and alkaloids and thus plays a central role in plant secondary metabolism.</text>
</comment>
<evidence type="ECO:0000256" key="3">
    <source>
        <dbReference type="ARBA" id="ARBA00022525"/>
    </source>
</evidence>
<dbReference type="GO" id="GO:0048046">
    <property type="term" value="C:apoplast"/>
    <property type="evidence" value="ECO:0007669"/>
    <property type="project" value="UniProtKB-SubCell"/>
</dbReference>
<name>A0AAD4T5I5_9MAGN</name>
<comment type="similarity">
    <text evidence="1 4">Belongs to the plant dirigent protein family.</text>
</comment>
<organism evidence="5 6">
    <name type="scientific">Papaver atlanticum</name>
    <dbReference type="NCBI Taxonomy" id="357466"/>
    <lineage>
        <taxon>Eukaryota</taxon>
        <taxon>Viridiplantae</taxon>
        <taxon>Streptophyta</taxon>
        <taxon>Embryophyta</taxon>
        <taxon>Tracheophyta</taxon>
        <taxon>Spermatophyta</taxon>
        <taxon>Magnoliopsida</taxon>
        <taxon>Ranunculales</taxon>
        <taxon>Papaveraceae</taxon>
        <taxon>Papaveroideae</taxon>
        <taxon>Papaver</taxon>
    </lineage>
</organism>
<dbReference type="PANTHER" id="PTHR21495">
    <property type="entry name" value="NUCLEOPORIN-RELATED"/>
    <property type="match status" value="1"/>
</dbReference>
<dbReference type="Gene3D" id="2.40.480.10">
    <property type="entry name" value="Allene oxide cyclase-like"/>
    <property type="match status" value="1"/>
</dbReference>
<dbReference type="EMBL" id="JAJJMB010004716">
    <property type="protein sequence ID" value="KAI3942140.1"/>
    <property type="molecule type" value="Genomic_DNA"/>
</dbReference>
<accession>A0AAD4T5I5</accession>
<dbReference type="InterPro" id="IPR004265">
    <property type="entry name" value="Dirigent"/>
</dbReference>
<comment type="subcellular location">
    <subcellularLocation>
        <location evidence="4">Secreted</location>
        <location evidence="4">Extracellular space</location>
        <location evidence="4">Apoplast</location>
    </subcellularLocation>
</comment>
<evidence type="ECO:0000256" key="1">
    <source>
        <dbReference type="ARBA" id="ARBA00010746"/>
    </source>
</evidence>
<dbReference type="AlphaFoldDB" id="A0AAD4T5I5"/>
<dbReference type="InterPro" id="IPR044859">
    <property type="entry name" value="Allene_oxi_cyc_Dirigent"/>
</dbReference>
<gene>
    <name evidence="5" type="ORF">MKW98_003739</name>
</gene>
<proteinExistence type="inferred from homology"/>
<reference evidence="5" key="1">
    <citation type="submission" date="2022-04" db="EMBL/GenBank/DDBJ databases">
        <title>A functionally conserved STORR gene fusion in Papaver species that diverged 16.8 million years ago.</title>
        <authorList>
            <person name="Catania T."/>
        </authorList>
    </citation>
    <scope>NUCLEOTIDE SEQUENCE</scope>
    <source>
        <strain evidence="5">S-188037</strain>
    </source>
</reference>
<dbReference type="GO" id="GO:0009699">
    <property type="term" value="P:phenylpropanoid biosynthetic process"/>
    <property type="evidence" value="ECO:0007669"/>
    <property type="project" value="UniProtKB-ARBA"/>
</dbReference>
<sequence length="200" mass="22083">MAAEYNPKSSLLLISLSIVLIFCINYILAVDGKSQTFGKVLNPPKLGLKKQKLSHFHMYWHDVVAGPQPTSVIVAKAPTTSKSNNYFGGIVMIDDALTEGPELSSKLIRRAQGFYASAGIHEAATLVNMNFAFMVGKYNGSTLSIMGRDKTLSPEVREMPIVGGSGLFRFARGYVQLRTHHMNLTSGDTTIEYNIYVFHY</sequence>
<keyword evidence="4" id="KW-0052">Apoplast</keyword>
<dbReference type="Proteomes" id="UP001202328">
    <property type="component" value="Unassembled WGS sequence"/>
</dbReference>
<comment type="subunit">
    <text evidence="2 4">Homodimer.</text>
</comment>
<keyword evidence="6" id="KW-1185">Reference proteome</keyword>
<protein>
    <recommendedName>
        <fullName evidence="4">Dirigent protein</fullName>
    </recommendedName>
</protein>
<dbReference type="Pfam" id="PF03018">
    <property type="entry name" value="Dirigent"/>
    <property type="match status" value="1"/>
</dbReference>
<evidence type="ECO:0000313" key="5">
    <source>
        <dbReference type="EMBL" id="KAI3942140.1"/>
    </source>
</evidence>
<comment type="caution">
    <text evidence="5">The sequence shown here is derived from an EMBL/GenBank/DDBJ whole genome shotgun (WGS) entry which is preliminary data.</text>
</comment>
<evidence type="ECO:0000256" key="2">
    <source>
        <dbReference type="ARBA" id="ARBA00011738"/>
    </source>
</evidence>
<evidence type="ECO:0000256" key="4">
    <source>
        <dbReference type="RuleBase" id="RU363099"/>
    </source>
</evidence>
<evidence type="ECO:0000313" key="6">
    <source>
        <dbReference type="Proteomes" id="UP001202328"/>
    </source>
</evidence>